<keyword evidence="2" id="KW-1185">Reference proteome</keyword>
<organism evidence="1 2">
    <name type="scientific">Dreissena polymorpha</name>
    <name type="common">Zebra mussel</name>
    <name type="synonym">Mytilus polymorpha</name>
    <dbReference type="NCBI Taxonomy" id="45954"/>
    <lineage>
        <taxon>Eukaryota</taxon>
        <taxon>Metazoa</taxon>
        <taxon>Spiralia</taxon>
        <taxon>Lophotrochozoa</taxon>
        <taxon>Mollusca</taxon>
        <taxon>Bivalvia</taxon>
        <taxon>Autobranchia</taxon>
        <taxon>Heteroconchia</taxon>
        <taxon>Euheterodonta</taxon>
        <taxon>Imparidentia</taxon>
        <taxon>Neoheterodontei</taxon>
        <taxon>Myida</taxon>
        <taxon>Dreissenoidea</taxon>
        <taxon>Dreissenidae</taxon>
        <taxon>Dreissena</taxon>
    </lineage>
</organism>
<comment type="caution">
    <text evidence="1">The sequence shown here is derived from an EMBL/GenBank/DDBJ whole genome shotgun (WGS) entry which is preliminary data.</text>
</comment>
<dbReference type="AlphaFoldDB" id="A0A9D4GPP6"/>
<evidence type="ECO:0000313" key="1">
    <source>
        <dbReference type="EMBL" id="KAH3820840.1"/>
    </source>
</evidence>
<proteinExistence type="predicted"/>
<name>A0A9D4GPP6_DREPO</name>
<gene>
    <name evidence="1" type="ORF">DPMN_122589</name>
</gene>
<protein>
    <submittedName>
        <fullName evidence="1">Uncharacterized protein</fullName>
    </submittedName>
</protein>
<reference evidence="1" key="2">
    <citation type="submission" date="2020-11" db="EMBL/GenBank/DDBJ databases">
        <authorList>
            <person name="McCartney M.A."/>
            <person name="Auch B."/>
            <person name="Kono T."/>
            <person name="Mallez S."/>
            <person name="Becker A."/>
            <person name="Gohl D.M."/>
            <person name="Silverstein K.A.T."/>
            <person name="Koren S."/>
            <person name="Bechman K.B."/>
            <person name="Herman A."/>
            <person name="Abrahante J.E."/>
            <person name="Garbe J."/>
        </authorList>
    </citation>
    <scope>NUCLEOTIDE SEQUENCE</scope>
    <source>
        <strain evidence="1">Duluth1</strain>
        <tissue evidence="1">Whole animal</tissue>
    </source>
</reference>
<evidence type="ECO:0000313" key="2">
    <source>
        <dbReference type="Proteomes" id="UP000828390"/>
    </source>
</evidence>
<reference evidence="1" key="1">
    <citation type="journal article" date="2019" name="bioRxiv">
        <title>The Genome of the Zebra Mussel, Dreissena polymorpha: A Resource for Invasive Species Research.</title>
        <authorList>
            <person name="McCartney M.A."/>
            <person name="Auch B."/>
            <person name="Kono T."/>
            <person name="Mallez S."/>
            <person name="Zhang Y."/>
            <person name="Obille A."/>
            <person name="Becker A."/>
            <person name="Abrahante J.E."/>
            <person name="Garbe J."/>
            <person name="Badalamenti J.P."/>
            <person name="Herman A."/>
            <person name="Mangelson H."/>
            <person name="Liachko I."/>
            <person name="Sullivan S."/>
            <person name="Sone E.D."/>
            <person name="Koren S."/>
            <person name="Silverstein K.A.T."/>
            <person name="Beckman K.B."/>
            <person name="Gohl D.M."/>
        </authorList>
    </citation>
    <scope>NUCLEOTIDE SEQUENCE</scope>
    <source>
        <strain evidence="1">Duluth1</strain>
        <tissue evidence="1">Whole animal</tissue>
    </source>
</reference>
<dbReference type="Proteomes" id="UP000828390">
    <property type="component" value="Unassembled WGS sequence"/>
</dbReference>
<accession>A0A9D4GPP6</accession>
<sequence length="93" mass="11163">MKYKVYDRHPNQKTLSSQKAVALRAQMTQVARQSKVGPRKMAQMPGIKSWWLLKIQRCPGHKTDYTQRIIRSVWWKNFERYWLSQTVVCHLKC</sequence>
<dbReference type="EMBL" id="JAIWYP010000005">
    <property type="protein sequence ID" value="KAH3820840.1"/>
    <property type="molecule type" value="Genomic_DNA"/>
</dbReference>